<comment type="caution">
    <text evidence="2">The sequence shown here is derived from an EMBL/GenBank/DDBJ whole genome shotgun (WGS) entry which is preliminary data.</text>
</comment>
<dbReference type="GO" id="GO:0006508">
    <property type="term" value="P:proteolysis"/>
    <property type="evidence" value="ECO:0007669"/>
    <property type="project" value="InterPro"/>
</dbReference>
<sequence length="1415" mass="159968">MKKKICYFLLFVGLSIFYFPQLSNAEPAEMRGFVELSQPTKQSFKAEIRGDEWLSYAVVEDTQELLILGEKNYWFYASIHPETKELKATTSKYLIDSKPENVAYEKDLSQVHFNQPEEIIKENKALRTIKGQKQNRNLLVVMIEFNDTPLEYSKSDWYNKIFASQQESVNDYYNEATKGMIQFNPVKNTQVDDTQDGVIKVKLNKNHPNSGFLSDAEGKFTLPREMLNEALNQAKNDLNLKQYDKNNSGVITPDELHVLAIFSGYAASATNATTGVSPTIWPHRWGGKINVDGLSLNTYTAVSDKRKYYSHEKDNQSTIGTIVHELGHDLGLPDLYNPVGTTGQGLGRYSVMSDSHTTMNGKLSGSYPAHFDAYSKVQLGIVEPTIINTSQTLSINELQQDDVNIAKIETSDPNQYYLIENRQPKGFDAAMKGYIHSGGIGIYYVNENIAKNNGVGEQIVTLKEADESQLGYSKLNAGMYSNLDGFYYRGMNIKGTRQVTELTRTTTPSSLLPDNSPIDFDISIEDYSQDKMNVSFKRKVDAIQISSIESEVEAGQTLKLSATISPEDAHDKSMLWSVSDDTVATITEDGLLTAKKSGKVIVTVTSKDTGVKDSMTLTVKSNYFGTVPWEWEEQTQTITFGEGAFPNTINNNSLQKAIEKNSQLNGMKIKHIVFTKPIELAENSSYLFSNLTELISINNIQQLHTNNVKNMSNLFDKTSKLRSLDLSSFNTSKVTNMSGMFNEAFSLATIDLSSFNTENVSTMKSMFGRTHSLTKIDLSNFNTSNVTDMSHMFYGIAATSLDLSNFNTGKVKNMYAMFYAASAIKELNLSNFKTENVTTMFAAFSGMNALTKINLSSFAIENVKDVRQLFHKSDKLETIVLGKKSRLPNYVYLSTKENYPHSGKWIHKESGEKYTSNDDFLSNHTESGTYFREVYQDNHFGTVPWKWDESTQTITFGKGEFPDTRMNTSIHSIIENDKSLQGKKIKRIVFTQPIELAENSSYLFSYLYELTDVKNSNYLNTKKVIDMTSMFSYAKALSKIDLSSFNLESLEQSKNMFSFTQMLDTLILGQHTKFNGTENLIIKNTYPYSGKWIHEASGKKYRSNNDFLANQNGAGTYNREFFQENHYGTVPWSWDEQTQTVTFGKGDFPDTKRYHSIRSIIEKNPQLNEKKIKSIDFTQPINLAEDSSYLFSDLSELAELKNISYLNTKNVKNMSSMFINAKALTNLDLSTFNTTNVTNMSTMFAYSYELLTLDLSSFNTENVTNMGYMFSSLVKITKLDLSTFNTKNVTNMNSMFKYMKTLKELNISNFDTKNVVDMTSMFDSSMTLSKLDLSGFNTEKLQQSKNMFSYTKMLDTLILGQHTKFNGTENLIVKDTSPYSGKWIHEASGKKYSSSLDFLTNQTDAGTYTREKISE</sequence>
<feature type="domain" description="EF-hand" evidence="1">
    <location>
        <begin position="241"/>
        <end position="266"/>
    </location>
</feature>
<dbReference type="NCBIfam" id="TIGR02167">
    <property type="entry name" value="Liste_lipo_26"/>
    <property type="match status" value="9"/>
</dbReference>
<dbReference type="InterPro" id="IPR002048">
    <property type="entry name" value="EF_hand_dom"/>
</dbReference>
<reference evidence="3" key="1">
    <citation type="submission" date="2016-09" db="EMBL/GenBank/DDBJ databases">
        <authorList>
            <person name="Gulvik C.A."/>
        </authorList>
    </citation>
    <scope>NUCLEOTIDE SEQUENCE [LARGE SCALE GENOMIC DNA]</scope>
    <source>
        <strain evidence="3">LMG 8895</strain>
    </source>
</reference>
<protein>
    <recommendedName>
        <fullName evidence="1">EF-hand domain-containing protein</fullName>
    </recommendedName>
</protein>
<dbReference type="GO" id="GO:0005509">
    <property type="term" value="F:calcium ion binding"/>
    <property type="evidence" value="ECO:0007669"/>
    <property type="project" value="InterPro"/>
</dbReference>
<dbReference type="InterPro" id="IPR008757">
    <property type="entry name" value="Peptidase_M6-like_domain"/>
</dbReference>
<dbReference type="PANTHER" id="PTHR41775:SF1">
    <property type="entry name" value="PEPTIDASE M6-LIKE DOMAIN-CONTAINING PROTEIN"/>
    <property type="match status" value="1"/>
</dbReference>
<keyword evidence="3" id="KW-1185">Reference proteome</keyword>
<dbReference type="InterPro" id="IPR008964">
    <property type="entry name" value="Invasin/intimin_cell_adhesion"/>
</dbReference>
<dbReference type="SUPFAM" id="SSF49373">
    <property type="entry name" value="Invasin/intimin cell-adhesion fragments"/>
    <property type="match status" value="1"/>
</dbReference>
<dbReference type="PROSITE" id="PS50222">
    <property type="entry name" value="EF_HAND_2"/>
    <property type="match status" value="1"/>
</dbReference>
<dbReference type="InterPro" id="IPR032675">
    <property type="entry name" value="LRR_dom_sf"/>
</dbReference>
<dbReference type="PROSITE" id="PS00018">
    <property type="entry name" value="EF_HAND_1"/>
    <property type="match status" value="1"/>
</dbReference>
<dbReference type="InterPro" id="IPR003343">
    <property type="entry name" value="Big_2"/>
</dbReference>
<dbReference type="InterPro" id="IPR011889">
    <property type="entry name" value="Liste_lipo_26"/>
</dbReference>
<dbReference type="Proteomes" id="UP000095094">
    <property type="component" value="Unassembled WGS sequence"/>
</dbReference>
<dbReference type="Gene3D" id="3.80.10.10">
    <property type="entry name" value="Ribonuclease Inhibitor"/>
    <property type="match status" value="2"/>
</dbReference>
<accession>A0A1E5GJU7</accession>
<dbReference type="SUPFAM" id="SSF55486">
    <property type="entry name" value="Metalloproteases ('zincins'), catalytic domain"/>
    <property type="match status" value="1"/>
</dbReference>
<name>A0A1E5GJU7_9ENTE</name>
<dbReference type="InterPro" id="IPR018247">
    <property type="entry name" value="EF_Hand_1_Ca_BS"/>
</dbReference>
<dbReference type="Gene3D" id="2.60.40.1080">
    <property type="match status" value="1"/>
</dbReference>
<gene>
    <name evidence="2" type="ORF">BCR25_05260</name>
</gene>
<dbReference type="InterPro" id="IPR005046">
    <property type="entry name" value="DUF285"/>
</dbReference>
<dbReference type="PANTHER" id="PTHR41775">
    <property type="entry name" value="SECRETED PROTEIN-RELATED"/>
    <property type="match status" value="1"/>
</dbReference>
<dbReference type="GO" id="GO:0008233">
    <property type="term" value="F:peptidase activity"/>
    <property type="evidence" value="ECO:0007669"/>
    <property type="project" value="InterPro"/>
</dbReference>
<dbReference type="Pfam" id="PF03382">
    <property type="entry name" value="DUF285"/>
    <property type="match status" value="4"/>
</dbReference>
<evidence type="ECO:0000259" key="1">
    <source>
        <dbReference type="PROSITE" id="PS50222"/>
    </source>
</evidence>
<dbReference type="RefSeq" id="WP_069663602.1">
    <property type="nucleotide sequence ID" value="NZ_JBHUJJ010000001.1"/>
</dbReference>
<dbReference type="EMBL" id="MIJY01000023">
    <property type="protein sequence ID" value="OEG12901.1"/>
    <property type="molecule type" value="Genomic_DNA"/>
</dbReference>
<organism evidence="2 3">
    <name type="scientific">Enterococcus termitis</name>
    <dbReference type="NCBI Taxonomy" id="332950"/>
    <lineage>
        <taxon>Bacteria</taxon>
        <taxon>Bacillati</taxon>
        <taxon>Bacillota</taxon>
        <taxon>Bacilli</taxon>
        <taxon>Lactobacillales</taxon>
        <taxon>Enterococcaceae</taxon>
        <taxon>Enterococcus</taxon>
    </lineage>
</organism>
<dbReference type="NCBIfam" id="TIGR03296">
    <property type="entry name" value="M6dom_TIGR03296"/>
    <property type="match status" value="1"/>
</dbReference>
<dbReference type="SUPFAM" id="SSF52058">
    <property type="entry name" value="L domain-like"/>
    <property type="match status" value="2"/>
</dbReference>
<proteinExistence type="predicted"/>
<dbReference type="Pfam" id="PF02368">
    <property type="entry name" value="Big_2"/>
    <property type="match status" value="1"/>
</dbReference>
<dbReference type="SMART" id="SM00635">
    <property type="entry name" value="BID_2"/>
    <property type="match status" value="1"/>
</dbReference>
<evidence type="ECO:0000313" key="3">
    <source>
        <dbReference type="Proteomes" id="UP000095094"/>
    </source>
</evidence>
<evidence type="ECO:0000313" key="2">
    <source>
        <dbReference type="EMBL" id="OEG12901.1"/>
    </source>
</evidence>
<dbReference type="Pfam" id="PF05547">
    <property type="entry name" value="Peptidase_M6"/>
    <property type="match status" value="1"/>
</dbReference>